<dbReference type="AlphaFoldDB" id="A0AA88I1N9"/>
<keyword evidence="3" id="KW-1185">Reference proteome</keyword>
<name>A0AA88I1N9_ARTSF</name>
<accession>A0AA88I1N9</accession>
<feature type="chain" id="PRO_5041735523" evidence="1">
    <location>
        <begin position="17"/>
        <end position="185"/>
    </location>
</feature>
<feature type="signal peptide" evidence="1">
    <location>
        <begin position="1"/>
        <end position="16"/>
    </location>
</feature>
<organism evidence="2 3">
    <name type="scientific">Artemia franciscana</name>
    <name type="common">Brine shrimp</name>
    <name type="synonym">Artemia sanfranciscana</name>
    <dbReference type="NCBI Taxonomy" id="6661"/>
    <lineage>
        <taxon>Eukaryota</taxon>
        <taxon>Metazoa</taxon>
        <taxon>Ecdysozoa</taxon>
        <taxon>Arthropoda</taxon>
        <taxon>Crustacea</taxon>
        <taxon>Branchiopoda</taxon>
        <taxon>Anostraca</taxon>
        <taxon>Artemiidae</taxon>
        <taxon>Artemia</taxon>
    </lineage>
</organism>
<keyword evidence="1" id="KW-0732">Signal</keyword>
<dbReference type="Proteomes" id="UP001187531">
    <property type="component" value="Unassembled WGS sequence"/>
</dbReference>
<proteinExistence type="predicted"/>
<evidence type="ECO:0000313" key="2">
    <source>
        <dbReference type="EMBL" id="KAK2719764.1"/>
    </source>
</evidence>
<evidence type="ECO:0000313" key="3">
    <source>
        <dbReference type="Proteomes" id="UP001187531"/>
    </source>
</evidence>
<evidence type="ECO:0000256" key="1">
    <source>
        <dbReference type="SAM" id="SignalP"/>
    </source>
</evidence>
<dbReference type="EMBL" id="JAVRJZ010000008">
    <property type="protein sequence ID" value="KAK2719764.1"/>
    <property type="molecule type" value="Genomic_DNA"/>
</dbReference>
<gene>
    <name evidence="2" type="ORF">QYM36_005293</name>
</gene>
<reference evidence="2" key="1">
    <citation type="submission" date="2023-07" db="EMBL/GenBank/DDBJ databases">
        <title>Chromosome-level genome assembly of Artemia franciscana.</title>
        <authorList>
            <person name="Jo E."/>
        </authorList>
    </citation>
    <scope>NUCLEOTIDE SEQUENCE</scope>
    <source>
        <tissue evidence="2">Whole body</tissue>
    </source>
</reference>
<comment type="caution">
    <text evidence="2">The sequence shown here is derived from an EMBL/GenBank/DDBJ whole genome shotgun (WGS) entry which is preliminary data.</text>
</comment>
<sequence>MIKIVILSCLLYLGSCDQLIDSAGIKAEESAQLKSYKSPRSYGSWQGSGGFNVHGGTGGYGYGGSYPSYGGSYPGYGQYPTPTYGQGTYNAYGGGLYGQGGYGSGYPLQGGVYGGVYGQSGGGLYGQGAYGTGSGLYGQGAYGTGVGGGYIPPQYPGGSYNPIGGSAYSPYGTGLNQNPSLFVGK</sequence>
<protein>
    <submittedName>
        <fullName evidence="2">Uncharacterized protein</fullName>
    </submittedName>
</protein>